<dbReference type="GO" id="GO:0005886">
    <property type="term" value="C:plasma membrane"/>
    <property type="evidence" value="ECO:0007669"/>
    <property type="project" value="UniProtKB-SubCell"/>
</dbReference>
<comment type="caution">
    <text evidence="8">The sequence shown here is derived from an EMBL/GenBank/DDBJ whole genome shotgun (WGS) entry which is preliminary data.</text>
</comment>
<evidence type="ECO:0000313" key="8">
    <source>
        <dbReference type="EMBL" id="TGG78473.1"/>
    </source>
</evidence>
<dbReference type="InterPro" id="IPR003838">
    <property type="entry name" value="ABC3_permease_C"/>
</dbReference>
<feature type="transmembrane region" description="Helical" evidence="6">
    <location>
        <begin position="236"/>
        <end position="256"/>
    </location>
</feature>
<evidence type="ECO:0000256" key="4">
    <source>
        <dbReference type="ARBA" id="ARBA00022989"/>
    </source>
</evidence>
<gene>
    <name evidence="8" type="ORF">D8771_25080</name>
</gene>
<evidence type="ECO:0000256" key="6">
    <source>
        <dbReference type="SAM" id="Phobius"/>
    </source>
</evidence>
<sequence length="714" mass="74542">MGRAAARGGQEGRLRFAGLLLATLAVALGAAAVVAGLAVHDGREARGSARAPQYTDPESPRAAVRLFPAYDTVGGTQKSLVYLRPAVKDAVPPPGVRRWPRPGEVMVSPALRRDLAREGTPDRYGTVVGTIAPEGLEVPDERLAYANPRDGLMDDDQWLAASGFGGTQRAHFGDADFVRPDSWFVLSACGFFLLPALALTVIAARAGAAGRDRRVALLRALGAGTRARAWVSLGEAVPPVAAGTLLAAVLVATALIGDVRLPYVDFLLPAADLRRWAPALCAAVLGAGLLVPAVVVALHRARRSGTDTRPVAGGRFRAGRVAWLFPVFLVVAVYGTGLAAQGGSLAWIPVYFTGTVGVLATAPAVVALLVRRLGVLLVRAGNRRGAGGVLVAGRWVHAHPGTVTRLVATVVIAIGLVTQVQLHMSRVGAPVREARATHAELGDRVLLARMPDTPAQRRAFLGELPAGTEAFALRTTAGPTGEPSRMTLTGSCPALAAVGGRSCDPRTADVTDRRLVRLADWYLAPRGTLALHKGDPATAKGADQLLLLRGDGKPLPVAAVKQAAFRHMALADVEPLGGGELAGSAGWDAHLGAWIRSLGFLGIALLAFAALINNLGDFLHLGRRLAPLTVLAGNRRVFTTTALWAVGAPLVLAALLGCLTAWWLGSPMVSMAGATLPASFMLLLLAAATTFAATAWWWATRTTARTASEWHPGM</sequence>
<dbReference type="Pfam" id="PF02687">
    <property type="entry name" value="FtsX"/>
    <property type="match status" value="1"/>
</dbReference>
<accession>A0A8H1QM94</accession>
<feature type="transmembrane region" description="Helical" evidence="6">
    <location>
        <begin position="598"/>
        <end position="621"/>
    </location>
</feature>
<organism evidence="8 9">
    <name type="scientific">Streptomyces albus</name>
    <dbReference type="NCBI Taxonomy" id="1888"/>
    <lineage>
        <taxon>Bacteria</taxon>
        <taxon>Bacillati</taxon>
        <taxon>Actinomycetota</taxon>
        <taxon>Actinomycetes</taxon>
        <taxon>Kitasatosporales</taxon>
        <taxon>Streptomycetaceae</taxon>
        <taxon>Streptomyces</taxon>
    </lineage>
</organism>
<name>A0A8H1QM94_9ACTN</name>
<dbReference type="Proteomes" id="UP000298111">
    <property type="component" value="Unassembled WGS sequence"/>
</dbReference>
<dbReference type="EMBL" id="RCIY01000087">
    <property type="protein sequence ID" value="TGG78473.1"/>
    <property type="molecule type" value="Genomic_DNA"/>
</dbReference>
<feature type="domain" description="ABC3 transporter permease C-terminal" evidence="7">
    <location>
        <begin position="190"/>
        <end position="303"/>
    </location>
</feature>
<feature type="transmembrane region" description="Helical" evidence="6">
    <location>
        <begin position="676"/>
        <end position="699"/>
    </location>
</feature>
<proteinExistence type="predicted"/>
<keyword evidence="4 6" id="KW-1133">Transmembrane helix</keyword>
<evidence type="ECO:0000256" key="1">
    <source>
        <dbReference type="ARBA" id="ARBA00004651"/>
    </source>
</evidence>
<evidence type="ECO:0000256" key="3">
    <source>
        <dbReference type="ARBA" id="ARBA00022692"/>
    </source>
</evidence>
<comment type="subcellular location">
    <subcellularLocation>
        <location evidence="1">Cell membrane</location>
        <topology evidence="1">Multi-pass membrane protein</topology>
    </subcellularLocation>
</comment>
<protein>
    <recommendedName>
        <fullName evidence="7">ABC3 transporter permease C-terminal domain-containing protein</fullName>
    </recommendedName>
</protein>
<reference evidence="8 9" key="1">
    <citation type="submission" date="2018-10" db="EMBL/GenBank/DDBJ databases">
        <title>Isolation of pseudouridimycin from Streptomyces albus DSM 40763.</title>
        <authorList>
            <person name="Rosenqvist P."/>
            <person name="Metsae-Ketelae M."/>
            <person name="Virta P."/>
        </authorList>
    </citation>
    <scope>NUCLEOTIDE SEQUENCE [LARGE SCALE GENOMIC DNA]</scope>
    <source>
        <strain evidence="8 9">DSM 40763</strain>
    </source>
</reference>
<feature type="transmembrane region" description="Helical" evidence="6">
    <location>
        <begin position="183"/>
        <end position="204"/>
    </location>
</feature>
<evidence type="ECO:0000256" key="5">
    <source>
        <dbReference type="ARBA" id="ARBA00023136"/>
    </source>
</evidence>
<evidence type="ECO:0000259" key="7">
    <source>
        <dbReference type="Pfam" id="PF02687"/>
    </source>
</evidence>
<keyword evidence="3 6" id="KW-0812">Transmembrane</keyword>
<feature type="transmembrane region" description="Helical" evidence="6">
    <location>
        <begin position="641"/>
        <end position="664"/>
    </location>
</feature>
<feature type="transmembrane region" description="Helical" evidence="6">
    <location>
        <begin position="276"/>
        <end position="300"/>
    </location>
</feature>
<keyword evidence="2" id="KW-1003">Cell membrane</keyword>
<evidence type="ECO:0000256" key="2">
    <source>
        <dbReference type="ARBA" id="ARBA00022475"/>
    </source>
</evidence>
<dbReference type="AlphaFoldDB" id="A0A8H1QM94"/>
<feature type="transmembrane region" description="Helical" evidence="6">
    <location>
        <begin position="346"/>
        <end position="370"/>
    </location>
</feature>
<evidence type="ECO:0000313" key="9">
    <source>
        <dbReference type="Proteomes" id="UP000298111"/>
    </source>
</evidence>
<keyword evidence="5 6" id="KW-0472">Membrane</keyword>
<feature type="transmembrane region" description="Helical" evidence="6">
    <location>
        <begin position="321"/>
        <end position="340"/>
    </location>
</feature>